<evidence type="ECO:0000313" key="3">
    <source>
        <dbReference type="EMBL" id="RDY25481.1"/>
    </source>
</evidence>
<keyword evidence="1" id="KW-0472">Membrane</keyword>
<accession>A0A371IYB6</accession>
<feature type="transmembrane region" description="Helical" evidence="1">
    <location>
        <begin position="55"/>
        <end position="72"/>
    </location>
</feature>
<dbReference type="EMBL" id="NOJY02000068">
    <property type="protein sequence ID" value="RDY25481.1"/>
    <property type="molecule type" value="Genomic_DNA"/>
</dbReference>
<evidence type="ECO:0000256" key="1">
    <source>
        <dbReference type="SAM" id="Phobius"/>
    </source>
</evidence>
<dbReference type="OrthoDB" id="9801008at2"/>
<proteinExistence type="predicted"/>
<gene>
    <name evidence="3" type="ORF">CHL78_017950</name>
</gene>
<evidence type="ECO:0000259" key="2">
    <source>
        <dbReference type="PROSITE" id="PS50943"/>
    </source>
</evidence>
<dbReference type="GO" id="GO:0003677">
    <property type="term" value="F:DNA binding"/>
    <property type="evidence" value="ECO:0007669"/>
    <property type="project" value="InterPro"/>
</dbReference>
<dbReference type="RefSeq" id="WP_094367101.1">
    <property type="nucleotide sequence ID" value="NZ_NOJY02000068.1"/>
</dbReference>
<comment type="caution">
    <text evidence="3">The sequence shown here is derived from an EMBL/GenBank/DDBJ whole genome shotgun (WGS) entry which is preliminary data.</text>
</comment>
<keyword evidence="1" id="KW-0812">Transmembrane</keyword>
<sequence>MNRTIISNWENSKSYPDLQSLLLLSDYFKVSLDELVKGDVVDIKSELERKQMKKMSYATTILFVLALISLTMTKVFGIMPFLILQSIAIIISFKIERFKKNKDLKTFEEILAYMDNKEIPYTDEDSRKRKIIFQEVSFILAIFMIVIILWLLWKSVL</sequence>
<dbReference type="AlphaFoldDB" id="A0A371IYB6"/>
<reference evidence="3 4" key="1">
    <citation type="journal article" date="2017" name="Genome Announc.">
        <title>Draft Genome Sequence of Romboutsia weinsteinii sp. nov. Strain CCRI-19649(T) Isolated from Surface Water.</title>
        <authorList>
            <person name="Maheux A.F."/>
            <person name="Boudreau D.K."/>
            <person name="Berube E."/>
            <person name="Boissinot M."/>
            <person name="Cantin P."/>
            <person name="Raymond F."/>
            <person name="Corbeil J."/>
            <person name="Omar R.F."/>
            <person name="Bergeron M.G."/>
        </authorList>
    </citation>
    <scope>NUCLEOTIDE SEQUENCE [LARGE SCALE GENOMIC DNA]</scope>
    <source>
        <strain evidence="3 4">CCRI-19649</strain>
    </source>
</reference>
<keyword evidence="1" id="KW-1133">Transmembrane helix</keyword>
<keyword evidence="4" id="KW-1185">Reference proteome</keyword>
<protein>
    <submittedName>
        <fullName evidence="3">Helix-turn-helix domain-containing protein</fullName>
    </submittedName>
</protein>
<dbReference type="InterPro" id="IPR010982">
    <property type="entry name" value="Lambda_DNA-bd_dom_sf"/>
</dbReference>
<dbReference type="Proteomes" id="UP000215694">
    <property type="component" value="Unassembled WGS sequence"/>
</dbReference>
<dbReference type="Pfam" id="PF01381">
    <property type="entry name" value="HTH_3"/>
    <property type="match status" value="1"/>
</dbReference>
<dbReference type="Gene3D" id="1.10.260.40">
    <property type="entry name" value="lambda repressor-like DNA-binding domains"/>
    <property type="match status" value="1"/>
</dbReference>
<dbReference type="SUPFAM" id="SSF47413">
    <property type="entry name" value="lambda repressor-like DNA-binding domains"/>
    <property type="match status" value="1"/>
</dbReference>
<feature type="domain" description="HTH cro/C1-type" evidence="2">
    <location>
        <begin position="1"/>
        <end position="35"/>
    </location>
</feature>
<feature type="transmembrane region" description="Helical" evidence="1">
    <location>
        <begin position="136"/>
        <end position="153"/>
    </location>
</feature>
<dbReference type="PROSITE" id="PS50943">
    <property type="entry name" value="HTH_CROC1"/>
    <property type="match status" value="1"/>
</dbReference>
<organism evidence="3 4">
    <name type="scientific">Romboutsia weinsteinii</name>
    <dbReference type="NCBI Taxonomy" id="2020949"/>
    <lineage>
        <taxon>Bacteria</taxon>
        <taxon>Bacillati</taxon>
        <taxon>Bacillota</taxon>
        <taxon>Clostridia</taxon>
        <taxon>Peptostreptococcales</taxon>
        <taxon>Peptostreptococcaceae</taxon>
        <taxon>Romboutsia</taxon>
    </lineage>
</organism>
<evidence type="ECO:0000313" key="4">
    <source>
        <dbReference type="Proteomes" id="UP000215694"/>
    </source>
</evidence>
<name>A0A371IYB6_9FIRM</name>
<dbReference type="InterPro" id="IPR001387">
    <property type="entry name" value="Cro/C1-type_HTH"/>
</dbReference>